<sequence>MSETVAPAMTRRLPYQVAAHATMLVHLGFVALVVFGGFLAWAQPWALWLQLPAVAWAVTGQVRSLECPLTALEDWARVRAGRTPMCESGFIDHYLTGVVYPRSWKSAMPPVALAVAIASWVGLALR</sequence>
<keyword evidence="1" id="KW-0812">Transmembrane</keyword>
<evidence type="ECO:0000313" key="3">
    <source>
        <dbReference type="Proteomes" id="UP001056535"/>
    </source>
</evidence>
<gene>
    <name evidence="2" type="ORF">NF557_05815</name>
</gene>
<keyword evidence="1" id="KW-0472">Membrane</keyword>
<dbReference type="InterPro" id="IPR021218">
    <property type="entry name" value="DUF2784"/>
</dbReference>
<dbReference type="Proteomes" id="UP001056535">
    <property type="component" value="Chromosome"/>
</dbReference>
<protein>
    <submittedName>
        <fullName evidence="2">DUF2784 domain-containing protein</fullName>
    </submittedName>
</protein>
<feature type="transmembrane region" description="Helical" evidence="1">
    <location>
        <begin position="21"/>
        <end position="42"/>
    </location>
</feature>
<evidence type="ECO:0000313" key="2">
    <source>
        <dbReference type="EMBL" id="USQ77431.1"/>
    </source>
</evidence>
<reference evidence="2" key="1">
    <citation type="submission" date="2022-06" db="EMBL/GenBank/DDBJ databases">
        <title>Ornithinimicrobium JY.X270.</title>
        <authorList>
            <person name="Huang Y."/>
        </authorList>
    </citation>
    <scope>NUCLEOTIDE SEQUENCE</scope>
    <source>
        <strain evidence="2">JY.X270</strain>
    </source>
</reference>
<evidence type="ECO:0000256" key="1">
    <source>
        <dbReference type="SAM" id="Phobius"/>
    </source>
</evidence>
<feature type="transmembrane region" description="Helical" evidence="1">
    <location>
        <begin position="107"/>
        <end position="125"/>
    </location>
</feature>
<organism evidence="2 3">
    <name type="scientific">Ornithinimicrobium cryptoxanthini</name>
    <dbReference type="NCBI Taxonomy" id="2934161"/>
    <lineage>
        <taxon>Bacteria</taxon>
        <taxon>Bacillati</taxon>
        <taxon>Actinomycetota</taxon>
        <taxon>Actinomycetes</taxon>
        <taxon>Micrococcales</taxon>
        <taxon>Ornithinimicrobiaceae</taxon>
        <taxon>Ornithinimicrobium</taxon>
    </lineage>
</organism>
<proteinExistence type="predicted"/>
<dbReference type="RefSeq" id="WP_252622557.1">
    <property type="nucleotide sequence ID" value="NZ_CP099490.1"/>
</dbReference>
<accession>A0ABY4YL34</accession>
<dbReference type="EMBL" id="CP099490">
    <property type="protein sequence ID" value="USQ77431.1"/>
    <property type="molecule type" value="Genomic_DNA"/>
</dbReference>
<dbReference type="Pfam" id="PF10861">
    <property type="entry name" value="DUF2784"/>
    <property type="match status" value="1"/>
</dbReference>
<keyword evidence="3" id="KW-1185">Reference proteome</keyword>
<keyword evidence="1" id="KW-1133">Transmembrane helix</keyword>
<name>A0ABY4YL34_9MICO</name>